<name>A0A5Q0BJL0_9GAMM</name>
<dbReference type="SUPFAM" id="SSF56349">
    <property type="entry name" value="DNA breaking-rejoining enzymes"/>
    <property type="match status" value="1"/>
</dbReference>
<keyword evidence="1" id="KW-0233">DNA recombination</keyword>
<dbReference type="InterPro" id="IPR011010">
    <property type="entry name" value="DNA_brk_join_enz"/>
</dbReference>
<sequence length="131" mass="14982">MKMQPETAALFISERRGVLSRKTVWALMRRYSDAAGLGILLQHAAPRLRLCAGRPGRADTRLIRDYLGHRNIQHTVRYTATNPARFRSCGGSLVFSIVVSERKSHMPHSVWPATFFQARRFSKKQDYTPLI</sequence>
<dbReference type="InterPro" id="IPR013762">
    <property type="entry name" value="Integrase-like_cat_sf"/>
</dbReference>
<dbReference type="AlphaFoldDB" id="A0A5Q0BJL0"/>
<evidence type="ECO:0000256" key="1">
    <source>
        <dbReference type="ARBA" id="ARBA00023172"/>
    </source>
</evidence>
<organism evidence="3 4">
    <name type="scientific">Candidatus Methylospira mobilis</name>
    <dbReference type="NCBI Taxonomy" id="1808979"/>
    <lineage>
        <taxon>Bacteria</taxon>
        <taxon>Pseudomonadati</taxon>
        <taxon>Pseudomonadota</taxon>
        <taxon>Gammaproteobacteria</taxon>
        <taxon>Methylococcales</taxon>
        <taxon>Methylococcaceae</taxon>
        <taxon>Candidatus Methylospira</taxon>
    </lineage>
</organism>
<reference evidence="3 4" key="1">
    <citation type="submission" date="2019-09" db="EMBL/GenBank/DDBJ databases">
        <title>Ecophysiology of the spiral-shaped methanotroph Methylospira mobilis as revealed by the complete genome sequence.</title>
        <authorList>
            <person name="Oshkin I.Y."/>
            <person name="Dedysh S.N."/>
            <person name="Miroshnikov K."/>
            <person name="Danilova O.V."/>
            <person name="Hakobyan A."/>
            <person name="Liesack W."/>
        </authorList>
    </citation>
    <scope>NUCLEOTIDE SEQUENCE [LARGE SCALE GENOMIC DNA]</scope>
    <source>
        <strain evidence="3 4">Shm1</strain>
    </source>
</reference>
<dbReference type="OrthoDB" id="9801717at2"/>
<dbReference type="GO" id="GO:0006310">
    <property type="term" value="P:DNA recombination"/>
    <property type="evidence" value="ECO:0007669"/>
    <property type="project" value="UniProtKB-KW"/>
</dbReference>
<dbReference type="GO" id="GO:0003677">
    <property type="term" value="F:DNA binding"/>
    <property type="evidence" value="ECO:0007669"/>
    <property type="project" value="InterPro"/>
</dbReference>
<protein>
    <submittedName>
        <fullName evidence="3">Tyrosine-type recombinase/integrase</fullName>
    </submittedName>
</protein>
<dbReference type="InParanoid" id="A0A5Q0BJL0"/>
<evidence type="ECO:0000313" key="4">
    <source>
        <dbReference type="Proteomes" id="UP000325755"/>
    </source>
</evidence>
<evidence type="ECO:0000259" key="2">
    <source>
        <dbReference type="Pfam" id="PF00589"/>
    </source>
</evidence>
<dbReference type="Proteomes" id="UP000325755">
    <property type="component" value="Chromosome"/>
</dbReference>
<dbReference type="InterPro" id="IPR002104">
    <property type="entry name" value="Integrase_catalytic"/>
</dbReference>
<gene>
    <name evidence="3" type="ORF">F6R98_16275</name>
</gene>
<accession>A0A5Q0BJL0</accession>
<dbReference type="Gene3D" id="1.10.443.10">
    <property type="entry name" value="Intergrase catalytic core"/>
    <property type="match status" value="1"/>
</dbReference>
<dbReference type="KEGG" id="mmob:F6R98_16275"/>
<dbReference type="GO" id="GO:0015074">
    <property type="term" value="P:DNA integration"/>
    <property type="evidence" value="ECO:0007669"/>
    <property type="project" value="InterPro"/>
</dbReference>
<evidence type="ECO:0000313" key="3">
    <source>
        <dbReference type="EMBL" id="QFY43993.1"/>
    </source>
</evidence>
<proteinExistence type="predicted"/>
<feature type="domain" description="Tyr recombinase" evidence="2">
    <location>
        <begin position="3"/>
        <end position="83"/>
    </location>
</feature>
<keyword evidence="4" id="KW-1185">Reference proteome</keyword>
<dbReference type="Pfam" id="PF00589">
    <property type="entry name" value="Phage_integrase"/>
    <property type="match status" value="1"/>
</dbReference>
<dbReference type="EMBL" id="CP044205">
    <property type="protein sequence ID" value="QFY43993.1"/>
    <property type="molecule type" value="Genomic_DNA"/>
</dbReference>